<feature type="domain" description="DNA helicase Pif1-like 2B" evidence="3">
    <location>
        <begin position="345"/>
        <end position="391"/>
    </location>
</feature>
<keyword evidence="1" id="KW-0347">Helicase</keyword>
<dbReference type="AlphaFoldDB" id="A0AB32W4S7"/>
<dbReference type="GO" id="GO:0005524">
    <property type="term" value="F:ATP binding"/>
    <property type="evidence" value="ECO:0007669"/>
    <property type="project" value="UniProtKB-KW"/>
</dbReference>
<proteinExistence type="inferred from homology"/>
<dbReference type="GO" id="GO:0006310">
    <property type="term" value="P:DNA recombination"/>
    <property type="evidence" value="ECO:0007669"/>
    <property type="project" value="UniProtKB-KW"/>
</dbReference>
<dbReference type="Proteomes" id="UP000694886">
    <property type="component" value="Chromosome 3"/>
</dbReference>
<evidence type="ECO:0000259" key="3">
    <source>
        <dbReference type="Pfam" id="PF21530"/>
    </source>
</evidence>
<keyword evidence="1" id="KW-0067">ATP-binding</keyword>
<dbReference type="Pfam" id="PF21530">
    <property type="entry name" value="Pif1_2B_dom"/>
    <property type="match status" value="1"/>
</dbReference>
<keyword evidence="1" id="KW-0547">Nucleotide-binding</keyword>
<dbReference type="InterPro" id="IPR010285">
    <property type="entry name" value="DNA_helicase_pif1-like_DEAD"/>
</dbReference>
<keyword evidence="1" id="KW-0234">DNA repair</keyword>
<reference evidence="4" key="1">
    <citation type="journal article" date="1997" name="Nucleic Acids Res.">
        <title>tRNAscan-SE: a program for improved detection of transfer RNA genes in genomic sequence.</title>
        <authorList>
            <person name="Lowe T.M."/>
            <person name="Eddy S.R."/>
        </authorList>
    </citation>
    <scope>NUCLEOTIDE SEQUENCE [LARGE SCALE GENOMIC DNA]</scope>
    <source>
        <strain evidence="4">r\B97-61/B2</strain>
    </source>
</reference>
<dbReference type="PANTHER" id="PTHR10492:SF90">
    <property type="entry name" value="ATP-DEPENDENT DNA HELICASE"/>
    <property type="match status" value="1"/>
</dbReference>
<dbReference type="FunFam" id="3.40.50.300:FF:002884">
    <property type="entry name" value="ATP-dependent DNA helicase"/>
    <property type="match status" value="1"/>
</dbReference>
<keyword evidence="1" id="KW-0233">DNA recombination</keyword>
<sequence length="509" mass="56773">MEELDYNTEELRVEHATLFAKLNNEQKEIYHAVLQSVAHDEGTFFFVYGHGGTGKTFLWKTIICALRGIGQVVLAVASSGIASLLLPRGRTAHSRFKIPIDVDDLSTCEIKKGTQLARLLQKTALILWDEAPMIHRNCLEALHRSLQDIMLDDTRHENNKTFGGKTVLLGGDFRQILPVIPSGSKHDVINASICKSPLWEHCKIFTLQTNMRLLSRSLDQTATGEIKDFATWILNVGDGCAQGIGPNVDDDTTIIKIPNDLLVSPGNNPIQTICSTIYPDFAQNFADISYLQHRAIVTPYNDTVTLINEFMLSELPGDIKTYLSCDTISKSSSSTRDEDFLYPTEFLNSLSFNGIPNHKLQLKVGATIMLLRNINQSLGLCNGTRLMVTHLASRVIQAEIISGNHIGEKVFVPRINMTVKNSKWPFVLTRKQFPIRLCYGMTINKSQGQTLDIVGLFLPKPVFTHGQLYVALSRATSREGLKILIQSENDSNIGTTKNIVYKEILHALH</sequence>
<dbReference type="GeneID" id="108661168"/>
<dbReference type="InterPro" id="IPR027417">
    <property type="entry name" value="P-loop_NTPase"/>
</dbReference>
<protein>
    <recommendedName>
        <fullName evidence="1">ATP-dependent DNA helicase</fullName>
        <ecNumber evidence="1">5.6.2.3</ecNumber>
    </recommendedName>
</protein>
<keyword evidence="1" id="KW-0227">DNA damage</keyword>
<comment type="catalytic activity">
    <reaction evidence="1">
        <text>ATP + H2O = ADP + phosphate + H(+)</text>
        <dbReference type="Rhea" id="RHEA:13065"/>
        <dbReference type="ChEBI" id="CHEBI:15377"/>
        <dbReference type="ChEBI" id="CHEBI:15378"/>
        <dbReference type="ChEBI" id="CHEBI:30616"/>
        <dbReference type="ChEBI" id="CHEBI:43474"/>
        <dbReference type="ChEBI" id="CHEBI:456216"/>
        <dbReference type="EC" id="5.6.2.3"/>
    </reaction>
</comment>
<dbReference type="Gene3D" id="3.40.50.300">
    <property type="entry name" value="P-loop containing nucleotide triphosphate hydrolases"/>
    <property type="match status" value="2"/>
</dbReference>
<reference evidence="5" key="2">
    <citation type="submission" date="2025-08" db="UniProtKB">
        <authorList>
            <consortium name="RefSeq"/>
        </authorList>
    </citation>
    <scope>IDENTIFICATION</scope>
</reference>
<dbReference type="CDD" id="cd18809">
    <property type="entry name" value="SF1_C_RecD"/>
    <property type="match status" value="1"/>
</dbReference>
<evidence type="ECO:0000259" key="2">
    <source>
        <dbReference type="Pfam" id="PF05970"/>
    </source>
</evidence>
<evidence type="ECO:0000256" key="1">
    <source>
        <dbReference type="RuleBase" id="RU363044"/>
    </source>
</evidence>
<comment type="cofactor">
    <cofactor evidence="1">
        <name>Mg(2+)</name>
        <dbReference type="ChEBI" id="CHEBI:18420"/>
    </cofactor>
</comment>
<dbReference type="RefSeq" id="XP_017972555.1">
    <property type="nucleotide sequence ID" value="XM_018117066.1"/>
</dbReference>
<organism evidence="4 5">
    <name type="scientific">Theobroma cacao</name>
    <name type="common">Cacao</name>
    <name type="synonym">Cocoa</name>
    <dbReference type="NCBI Taxonomy" id="3641"/>
    <lineage>
        <taxon>Eukaryota</taxon>
        <taxon>Viridiplantae</taxon>
        <taxon>Streptophyta</taxon>
        <taxon>Embryophyta</taxon>
        <taxon>Tracheophyta</taxon>
        <taxon>Spermatophyta</taxon>
        <taxon>Magnoliopsida</taxon>
        <taxon>eudicotyledons</taxon>
        <taxon>Gunneridae</taxon>
        <taxon>Pentapetalae</taxon>
        <taxon>rosids</taxon>
        <taxon>malvids</taxon>
        <taxon>Malvales</taxon>
        <taxon>Malvaceae</taxon>
        <taxon>Byttnerioideae</taxon>
        <taxon>Theobroma</taxon>
    </lineage>
</organism>
<gene>
    <name evidence="5" type="primary">LOC108661168</name>
</gene>
<dbReference type="Pfam" id="PF05970">
    <property type="entry name" value="PIF1"/>
    <property type="match status" value="1"/>
</dbReference>
<name>A0AB32W4S7_THECC</name>
<dbReference type="InterPro" id="IPR049163">
    <property type="entry name" value="Pif1-like_2B_dom"/>
</dbReference>
<dbReference type="EC" id="5.6.2.3" evidence="1"/>
<keyword evidence="1" id="KW-0378">Hydrolase</keyword>
<dbReference type="PANTHER" id="PTHR10492">
    <property type="match status" value="1"/>
</dbReference>
<evidence type="ECO:0000313" key="5">
    <source>
        <dbReference type="RefSeq" id="XP_017972555.1"/>
    </source>
</evidence>
<dbReference type="GO" id="GO:0043139">
    <property type="term" value="F:5'-3' DNA helicase activity"/>
    <property type="evidence" value="ECO:0007669"/>
    <property type="project" value="UniProtKB-EC"/>
</dbReference>
<dbReference type="SUPFAM" id="SSF52540">
    <property type="entry name" value="P-loop containing nucleoside triphosphate hydrolases"/>
    <property type="match status" value="2"/>
</dbReference>
<feature type="domain" description="DNA helicase Pif1-like DEAD-box helicase" evidence="2">
    <location>
        <begin position="21"/>
        <end position="240"/>
    </location>
</feature>
<evidence type="ECO:0000313" key="4">
    <source>
        <dbReference type="Proteomes" id="UP000694886"/>
    </source>
</evidence>
<dbReference type="GO" id="GO:0000723">
    <property type="term" value="P:telomere maintenance"/>
    <property type="evidence" value="ECO:0007669"/>
    <property type="project" value="InterPro"/>
</dbReference>
<dbReference type="KEGG" id="tcc:108661168"/>
<dbReference type="GO" id="GO:0016787">
    <property type="term" value="F:hydrolase activity"/>
    <property type="evidence" value="ECO:0007669"/>
    <property type="project" value="UniProtKB-KW"/>
</dbReference>
<dbReference type="GO" id="GO:0006281">
    <property type="term" value="P:DNA repair"/>
    <property type="evidence" value="ECO:0007669"/>
    <property type="project" value="UniProtKB-KW"/>
</dbReference>
<comment type="similarity">
    <text evidence="1">Belongs to the helicase family.</text>
</comment>
<accession>A0AB32W4S7</accession>
<dbReference type="Gramene" id="Tc03v2_t007250.1">
    <property type="protein sequence ID" value="Tc03v2_p007250.1"/>
    <property type="gene ID" value="Tc03v2_g007250"/>
</dbReference>